<dbReference type="AlphaFoldDB" id="A0A8G1X774"/>
<dbReference type="Proteomes" id="UP000267408">
    <property type="component" value="Unassembled WGS sequence"/>
</dbReference>
<dbReference type="CDD" id="cd18705">
    <property type="entry name" value="PIN_VapC-like"/>
    <property type="match status" value="1"/>
</dbReference>
<name>A0A8G1X774_9ACTN</name>
<organism evidence="1 2">
    <name type="scientific">Kitasatospora cineracea</name>
    <dbReference type="NCBI Taxonomy" id="88074"/>
    <lineage>
        <taxon>Bacteria</taxon>
        <taxon>Bacillati</taxon>
        <taxon>Actinomycetota</taxon>
        <taxon>Actinomycetes</taxon>
        <taxon>Kitasatosporales</taxon>
        <taxon>Streptomycetaceae</taxon>
        <taxon>Kitasatospora</taxon>
    </lineage>
</organism>
<proteinExistence type="predicted"/>
<protein>
    <recommendedName>
        <fullName evidence="3">PIN domain-containing protein</fullName>
    </recommendedName>
</protein>
<comment type="caution">
    <text evidence="1">The sequence shown here is derived from an EMBL/GenBank/DDBJ whole genome shotgun (WGS) entry which is preliminary data.</text>
</comment>
<gene>
    <name evidence="1" type="ORF">EDD39_7669</name>
</gene>
<reference evidence="1 2" key="1">
    <citation type="submission" date="2018-11" db="EMBL/GenBank/DDBJ databases">
        <title>Sequencing the genomes of 1000 actinobacteria strains.</title>
        <authorList>
            <person name="Klenk H.-P."/>
        </authorList>
    </citation>
    <scope>NUCLEOTIDE SEQUENCE [LARGE SCALE GENOMIC DNA]</scope>
    <source>
        <strain evidence="1 2">DSM 44780</strain>
    </source>
</reference>
<dbReference type="EMBL" id="RJVJ01000005">
    <property type="protein sequence ID" value="ROR33847.1"/>
    <property type="molecule type" value="Genomic_DNA"/>
</dbReference>
<accession>A0A8G1X774</accession>
<evidence type="ECO:0008006" key="3">
    <source>
        <dbReference type="Google" id="ProtNLM"/>
    </source>
</evidence>
<evidence type="ECO:0000313" key="2">
    <source>
        <dbReference type="Proteomes" id="UP000267408"/>
    </source>
</evidence>
<evidence type="ECO:0000313" key="1">
    <source>
        <dbReference type="EMBL" id="ROR33847.1"/>
    </source>
</evidence>
<sequence>MAPTGRRTLHQRGLLRRALLDTSVLTTDIIAATRRPSPSSFVAGARAGTVRCLVPVHVSEEVPRVLADRHREGGRFDLERALELWRSRYAPVLYIVDTAGLPMTAQGRVLAGRDASDVPMLLLASVIAPVVIIGTDADLVDSGLASANWVALRKALGDVGVTEGQMADIERLTDTLVGGLARGIAGGVDRGLTQIVKPTPKQWAAIAAVGAGTAGALYWWNRKRPRTSSQRSPVLSVLISRFSTQMTELSERHARGEDLWSQAELGTPGNSLLHQVARTLVGSRTPLTRTALVKRLGEGIPGTGHTERMAAVREVLNSYPMFVDTTGQGHWQVGRLGGG</sequence>